<accession>A0A6V8LAI0</accession>
<proteinExistence type="predicted"/>
<evidence type="ECO:0000313" key="1">
    <source>
        <dbReference type="EMBL" id="GFJ91559.1"/>
    </source>
</evidence>
<dbReference type="EMBL" id="BLPG01000001">
    <property type="protein sequence ID" value="GFJ91559.1"/>
    <property type="molecule type" value="Genomic_DNA"/>
</dbReference>
<reference evidence="1 2" key="2">
    <citation type="submission" date="2020-03" db="EMBL/GenBank/DDBJ databases">
        <authorList>
            <person name="Ichikawa N."/>
            <person name="Kimura A."/>
            <person name="Kitahashi Y."/>
            <person name="Uohara A."/>
        </authorList>
    </citation>
    <scope>NUCLEOTIDE SEQUENCE [LARGE SCALE GENOMIC DNA]</scope>
    <source>
        <strain evidence="1 2">NBRC 108638</strain>
    </source>
</reference>
<evidence type="ECO:0000313" key="2">
    <source>
        <dbReference type="Proteomes" id="UP000482960"/>
    </source>
</evidence>
<gene>
    <name evidence="1" type="ORF">Prum_052010</name>
</gene>
<name>A0A6V8LAI0_9ACTN</name>
<dbReference type="Proteomes" id="UP000482960">
    <property type="component" value="Unassembled WGS sequence"/>
</dbReference>
<dbReference type="AlphaFoldDB" id="A0A6V8LAI0"/>
<dbReference type="RefSeq" id="WP_173078607.1">
    <property type="nucleotide sequence ID" value="NZ_BAABJB010000004.1"/>
</dbReference>
<sequence>MKRLCREVARVWRAYTRTPRHRARRPVAAHRRAADPFAEQLRERIWTGAIHDWAERRRALYANGGTT</sequence>
<organism evidence="1 2">
    <name type="scientific">Phytohabitans rumicis</name>
    <dbReference type="NCBI Taxonomy" id="1076125"/>
    <lineage>
        <taxon>Bacteria</taxon>
        <taxon>Bacillati</taxon>
        <taxon>Actinomycetota</taxon>
        <taxon>Actinomycetes</taxon>
        <taxon>Micromonosporales</taxon>
        <taxon>Micromonosporaceae</taxon>
    </lineage>
</organism>
<protein>
    <submittedName>
        <fullName evidence="1">Uncharacterized protein</fullName>
    </submittedName>
</protein>
<comment type="caution">
    <text evidence="1">The sequence shown here is derived from an EMBL/GenBank/DDBJ whole genome shotgun (WGS) entry which is preliminary data.</text>
</comment>
<keyword evidence="2" id="KW-1185">Reference proteome</keyword>
<reference evidence="1 2" key="1">
    <citation type="submission" date="2020-03" db="EMBL/GenBank/DDBJ databases">
        <title>Whole genome shotgun sequence of Phytohabitans rumicis NBRC 108638.</title>
        <authorList>
            <person name="Komaki H."/>
            <person name="Tamura T."/>
        </authorList>
    </citation>
    <scope>NUCLEOTIDE SEQUENCE [LARGE SCALE GENOMIC DNA]</scope>
    <source>
        <strain evidence="1 2">NBRC 108638</strain>
    </source>
</reference>